<proteinExistence type="predicted"/>
<dbReference type="InterPro" id="IPR043993">
    <property type="entry name" value="T4SS_pilin"/>
</dbReference>
<keyword evidence="1" id="KW-1133">Transmembrane helix</keyword>
<keyword evidence="1" id="KW-0472">Membrane</keyword>
<reference evidence="2 3" key="1">
    <citation type="journal article" date="2015" name="Nature">
        <title>rRNA introns, odd ribosomes, and small enigmatic genomes across a large radiation of phyla.</title>
        <authorList>
            <person name="Brown C.T."/>
            <person name="Hug L.A."/>
            <person name="Thomas B.C."/>
            <person name="Sharon I."/>
            <person name="Castelle C.J."/>
            <person name="Singh A."/>
            <person name="Wilkins M.J."/>
            <person name="Williams K.H."/>
            <person name="Banfield J.F."/>
        </authorList>
    </citation>
    <scope>NUCLEOTIDE SEQUENCE [LARGE SCALE GENOMIC DNA]</scope>
</reference>
<evidence type="ECO:0000313" key="3">
    <source>
        <dbReference type="Proteomes" id="UP000033876"/>
    </source>
</evidence>
<gene>
    <name evidence="2" type="ORF">US50_C0031G0002</name>
</gene>
<dbReference type="Proteomes" id="UP000033876">
    <property type="component" value="Unassembled WGS sequence"/>
</dbReference>
<evidence type="ECO:0000256" key="1">
    <source>
        <dbReference type="SAM" id="Phobius"/>
    </source>
</evidence>
<organism evidence="2 3">
    <name type="scientific">Candidatus Nomurabacteria bacterium GW2011_GWB1_37_5</name>
    <dbReference type="NCBI Taxonomy" id="1618742"/>
    <lineage>
        <taxon>Bacteria</taxon>
        <taxon>Candidatus Nomuraibacteriota</taxon>
    </lineage>
</organism>
<keyword evidence="1" id="KW-0812">Transmembrane</keyword>
<sequence length="128" mass="14430">MKKYLYILIMFAVSFIPFVSFAEDESSIGLKEFIEVKVIGLVQGAIIPLIYILAFVAFIWGMFNYIMYAGDEKKRESGKQFILWGLIGLFVMTAVLGIVALLKATFFDSTEDNTIVVPDFNVELPQTP</sequence>
<dbReference type="AlphaFoldDB" id="A0A0G0GXZ3"/>
<feature type="transmembrane region" description="Helical" evidence="1">
    <location>
        <begin position="46"/>
        <end position="69"/>
    </location>
</feature>
<protein>
    <submittedName>
        <fullName evidence="2">Uncharacterized protein</fullName>
    </submittedName>
</protein>
<comment type="caution">
    <text evidence="2">The sequence shown here is derived from an EMBL/GenBank/DDBJ whole genome shotgun (WGS) entry which is preliminary data.</text>
</comment>
<evidence type="ECO:0000313" key="2">
    <source>
        <dbReference type="EMBL" id="KKQ34922.1"/>
    </source>
</evidence>
<name>A0A0G0GXZ3_9BACT</name>
<feature type="transmembrane region" description="Helical" evidence="1">
    <location>
        <begin position="81"/>
        <end position="102"/>
    </location>
</feature>
<dbReference type="EMBL" id="LBTF01000031">
    <property type="protein sequence ID" value="KKQ34922.1"/>
    <property type="molecule type" value="Genomic_DNA"/>
</dbReference>
<accession>A0A0G0GXZ3</accession>
<dbReference type="Pfam" id="PF18895">
    <property type="entry name" value="T4SS_pilin"/>
    <property type="match status" value="1"/>
</dbReference>